<dbReference type="EMBL" id="JBHTMA010000032">
    <property type="protein sequence ID" value="MFD1226685.1"/>
    <property type="molecule type" value="Genomic_DNA"/>
</dbReference>
<dbReference type="Proteomes" id="UP001597263">
    <property type="component" value="Unassembled WGS sequence"/>
</dbReference>
<reference evidence="2" key="1">
    <citation type="journal article" date="2019" name="Int. J. Syst. Evol. Microbiol.">
        <title>The Global Catalogue of Microorganisms (GCM) 10K type strain sequencing project: providing services to taxonomists for standard genome sequencing and annotation.</title>
        <authorList>
            <consortium name="The Broad Institute Genomics Platform"/>
            <consortium name="The Broad Institute Genome Sequencing Center for Infectious Disease"/>
            <person name="Wu L."/>
            <person name="Ma J."/>
        </authorList>
    </citation>
    <scope>NUCLEOTIDE SEQUENCE [LARGE SCALE GENOMIC DNA]</scope>
    <source>
        <strain evidence="2">CCUG 49584</strain>
    </source>
</reference>
<organism evidence="1 2">
    <name type="scientific">Pseudochrobactrum kiredjianiae</name>
    <dbReference type="NCBI Taxonomy" id="386305"/>
    <lineage>
        <taxon>Bacteria</taxon>
        <taxon>Pseudomonadati</taxon>
        <taxon>Pseudomonadota</taxon>
        <taxon>Alphaproteobacteria</taxon>
        <taxon>Hyphomicrobiales</taxon>
        <taxon>Brucellaceae</taxon>
        <taxon>Pseudochrobactrum</taxon>
    </lineage>
</organism>
<keyword evidence="2" id="KW-1185">Reference proteome</keyword>
<accession>A0ABW3V0R5</accession>
<name>A0ABW3V0R5_9HYPH</name>
<dbReference type="RefSeq" id="WP_289388447.1">
    <property type="nucleotide sequence ID" value="NZ_JAUCBM010000012.1"/>
</dbReference>
<protein>
    <submittedName>
        <fullName evidence="1">Uncharacterized protein</fullName>
    </submittedName>
</protein>
<comment type="caution">
    <text evidence="1">The sequence shown here is derived from an EMBL/GenBank/DDBJ whole genome shotgun (WGS) entry which is preliminary data.</text>
</comment>
<gene>
    <name evidence="1" type="ORF">ACFQ35_05905</name>
</gene>
<evidence type="ECO:0000313" key="2">
    <source>
        <dbReference type="Proteomes" id="UP001597263"/>
    </source>
</evidence>
<proteinExistence type="predicted"/>
<evidence type="ECO:0000313" key="1">
    <source>
        <dbReference type="EMBL" id="MFD1226685.1"/>
    </source>
</evidence>
<sequence length="56" mass="6378">MKVIVKENGFYGGTYYTADDKPVEMPDAVAKQFMQPYGHQLEKPEDRSKALKAVKE</sequence>